<reference evidence="2" key="2">
    <citation type="submission" date="2023-06" db="EMBL/GenBank/DDBJ databases">
        <authorList>
            <consortium name="Lawrence Berkeley National Laboratory"/>
            <person name="Haridas S."/>
            <person name="Hensen N."/>
            <person name="Bonometti L."/>
            <person name="Westerberg I."/>
            <person name="Brannstrom I.O."/>
            <person name="Guillou S."/>
            <person name="Cros-Aarteil S."/>
            <person name="Calhoun S."/>
            <person name="Kuo A."/>
            <person name="Mondo S."/>
            <person name="Pangilinan J."/>
            <person name="Riley R."/>
            <person name="Labutti K."/>
            <person name="Andreopoulos B."/>
            <person name="Lipzen A."/>
            <person name="Chen C."/>
            <person name="Yanf M."/>
            <person name="Daum C."/>
            <person name="Ng V."/>
            <person name="Clum A."/>
            <person name="Steindorff A."/>
            <person name="Ohm R."/>
            <person name="Martin F."/>
            <person name="Silar P."/>
            <person name="Natvig D."/>
            <person name="Lalanne C."/>
            <person name="Gautier V."/>
            <person name="Ament-Velasquez S.L."/>
            <person name="Kruys A."/>
            <person name="Hutchinson M.I."/>
            <person name="Powell A.J."/>
            <person name="Barry K."/>
            <person name="Miller A.N."/>
            <person name="Grigoriev I.V."/>
            <person name="Debuchy R."/>
            <person name="Gladieux P."/>
            <person name="Thoren M.H."/>
            <person name="Johannesson H."/>
        </authorList>
    </citation>
    <scope>NUCLEOTIDE SEQUENCE</scope>
    <source>
        <strain evidence="2">CBS 958.72</strain>
    </source>
</reference>
<evidence type="ECO:0000313" key="2">
    <source>
        <dbReference type="EMBL" id="KAK3377339.1"/>
    </source>
</evidence>
<evidence type="ECO:0008006" key="4">
    <source>
        <dbReference type="Google" id="ProtNLM"/>
    </source>
</evidence>
<gene>
    <name evidence="2" type="ORF">B0T24DRAFT_238621</name>
</gene>
<dbReference type="AlphaFoldDB" id="A0AAE0NC93"/>
<dbReference type="EMBL" id="JAULSN010000003">
    <property type="protein sequence ID" value="KAK3377339.1"/>
    <property type="molecule type" value="Genomic_DNA"/>
</dbReference>
<comment type="caution">
    <text evidence="2">The sequence shown here is derived from an EMBL/GenBank/DDBJ whole genome shotgun (WGS) entry which is preliminary data.</text>
</comment>
<reference evidence="2" key="1">
    <citation type="journal article" date="2023" name="Mol. Phylogenet. Evol.">
        <title>Genome-scale phylogeny and comparative genomics of the fungal order Sordariales.</title>
        <authorList>
            <person name="Hensen N."/>
            <person name="Bonometti L."/>
            <person name="Westerberg I."/>
            <person name="Brannstrom I.O."/>
            <person name="Guillou S."/>
            <person name="Cros-Aarteil S."/>
            <person name="Calhoun S."/>
            <person name="Haridas S."/>
            <person name="Kuo A."/>
            <person name="Mondo S."/>
            <person name="Pangilinan J."/>
            <person name="Riley R."/>
            <person name="LaButti K."/>
            <person name="Andreopoulos B."/>
            <person name="Lipzen A."/>
            <person name="Chen C."/>
            <person name="Yan M."/>
            <person name="Daum C."/>
            <person name="Ng V."/>
            <person name="Clum A."/>
            <person name="Steindorff A."/>
            <person name="Ohm R.A."/>
            <person name="Martin F."/>
            <person name="Silar P."/>
            <person name="Natvig D.O."/>
            <person name="Lalanne C."/>
            <person name="Gautier V."/>
            <person name="Ament-Velasquez S.L."/>
            <person name="Kruys A."/>
            <person name="Hutchinson M.I."/>
            <person name="Powell A.J."/>
            <person name="Barry K."/>
            <person name="Miller A.N."/>
            <person name="Grigoriev I.V."/>
            <person name="Debuchy R."/>
            <person name="Gladieux P."/>
            <person name="Hiltunen Thoren M."/>
            <person name="Johannesson H."/>
        </authorList>
    </citation>
    <scope>NUCLEOTIDE SEQUENCE</scope>
    <source>
        <strain evidence="2">CBS 958.72</strain>
    </source>
</reference>
<keyword evidence="1" id="KW-0732">Signal</keyword>
<evidence type="ECO:0000313" key="3">
    <source>
        <dbReference type="Proteomes" id="UP001287356"/>
    </source>
</evidence>
<protein>
    <recommendedName>
        <fullName evidence="4">Secreted protein</fullName>
    </recommendedName>
</protein>
<evidence type="ECO:0000256" key="1">
    <source>
        <dbReference type="SAM" id="SignalP"/>
    </source>
</evidence>
<feature type="chain" id="PRO_5042023492" description="Secreted protein" evidence="1">
    <location>
        <begin position="29"/>
        <end position="110"/>
    </location>
</feature>
<keyword evidence="3" id="KW-1185">Reference proteome</keyword>
<name>A0AAE0NC93_9PEZI</name>
<sequence length="110" mass="12638">MHVCVLLLLRSAARRFCFIGGCFVPCDGRPEVYGPVLKMPLVVFRVTGSLECSWRVDWRCRCKSRLRADARGFIIVPIKARRCGKFGRREIPQYSSRAGRILVVCVCLWF</sequence>
<accession>A0AAE0NC93</accession>
<dbReference type="Proteomes" id="UP001287356">
    <property type="component" value="Unassembled WGS sequence"/>
</dbReference>
<proteinExistence type="predicted"/>
<feature type="signal peptide" evidence="1">
    <location>
        <begin position="1"/>
        <end position="28"/>
    </location>
</feature>
<organism evidence="2 3">
    <name type="scientific">Lasiosphaeria ovina</name>
    <dbReference type="NCBI Taxonomy" id="92902"/>
    <lineage>
        <taxon>Eukaryota</taxon>
        <taxon>Fungi</taxon>
        <taxon>Dikarya</taxon>
        <taxon>Ascomycota</taxon>
        <taxon>Pezizomycotina</taxon>
        <taxon>Sordariomycetes</taxon>
        <taxon>Sordariomycetidae</taxon>
        <taxon>Sordariales</taxon>
        <taxon>Lasiosphaeriaceae</taxon>
        <taxon>Lasiosphaeria</taxon>
    </lineage>
</organism>